<name>R7S3E8_PUNST</name>
<evidence type="ECO:0000313" key="1">
    <source>
        <dbReference type="EMBL" id="EIN03741.1"/>
    </source>
</evidence>
<proteinExistence type="predicted"/>
<dbReference type="EMBL" id="JH687559">
    <property type="protein sequence ID" value="EIN03741.1"/>
    <property type="molecule type" value="Genomic_DNA"/>
</dbReference>
<protein>
    <recommendedName>
        <fullName evidence="3">F-box domain-containing protein</fullName>
    </recommendedName>
</protein>
<keyword evidence="2" id="KW-1185">Reference proteome</keyword>
<organism evidence="1 2">
    <name type="scientific">Punctularia strigosozonata (strain HHB-11173)</name>
    <name type="common">White-rot fungus</name>
    <dbReference type="NCBI Taxonomy" id="741275"/>
    <lineage>
        <taxon>Eukaryota</taxon>
        <taxon>Fungi</taxon>
        <taxon>Dikarya</taxon>
        <taxon>Basidiomycota</taxon>
        <taxon>Agaricomycotina</taxon>
        <taxon>Agaricomycetes</taxon>
        <taxon>Corticiales</taxon>
        <taxon>Punctulariaceae</taxon>
        <taxon>Punctularia</taxon>
    </lineage>
</organism>
<reference evidence="2" key="1">
    <citation type="journal article" date="2012" name="Science">
        <title>The Paleozoic origin of enzymatic lignin decomposition reconstructed from 31 fungal genomes.</title>
        <authorList>
            <person name="Floudas D."/>
            <person name="Binder M."/>
            <person name="Riley R."/>
            <person name="Barry K."/>
            <person name="Blanchette R.A."/>
            <person name="Henrissat B."/>
            <person name="Martinez A.T."/>
            <person name="Otillar R."/>
            <person name="Spatafora J.W."/>
            <person name="Yadav J.S."/>
            <person name="Aerts A."/>
            <person name="Benoit I."/>
            <person name="Boyd A."/>
            <person name="Carlson A."/>
            <person name="Copeland A."/>
            <person name="Coutinho P.M."/>
            <person name="de Vries R.P."/>
            <person name="Ferreira P."/>
            <person name="Findley K."/>
            <person name="Foster B."/>
            <person name="Gaskell J."/>
            <person name="Glotzer D."/>
            <person name="Gorecki P."/>
            <person name="Heitman J."/>
            <person name="Hesse C."/>
            <person name="Hori C."/>
            <person name="Igarashi K."/>
            <person name="Jurgens J.A."/>
            <person name="Kallen N."/>
            <person name="Kersten P."/>
            <person name="Kohler A."/>
            <person name="Kuees U."/>
            <person name="Kumar T.K.A."/>
            <person name="Kuo A."/>
            <person name="LaButti K."/>
            <person name="Larrondo L.F."/>
            <person name="Lindquist E."/>
            <person name="Ling A."/>
            <person name="Lombard V."/>
            <person name="Lucas S."/>
            <person name="Lundell T."/>
            <person name="Martin R."/>
            <person name="McLaughlin D.J."/>
            <person name="Morgenstern I."/>
            <person name="Morin E."/>
            <person name="Murat C."/>
            <person name="Nagy L.G."/>
            <person name="Nolan M."/>
            <person name="Ohm R.A."/>
            <person name="Patyshakuliyeva A."/>
            <person name="Rokas A."/>
            <person name="Ruiz-Duenas F.J."/>
            <person name="Sabat G."/>
            <person name="Salamov A."/>
            <person name="Samejima M."/>
            <person name="Schmutz J."/>
            <person name="Slot J.C."/>
            <person name="St John F."/>
            <person name="Stenlid J."/>
            <person name="Sun H."/>
            <person name="Sun S."/>
            <person name="Syed K."/>
            <person name="Tsang A."/>
            <person name="Wiebenga A."/>
            <person name="Young D."/>
            <person name="Pisabarro A."/>
            <person name="Eastwood D.C."/>
            <person name="Martin F."/>
            <person name="Cullen D."/>
            <person name="Grigoriev I.V."/>
            <person name="Hibbett D.S."/>
        </authorList>
    </citation>
    <scope>NUCLEOTIDE SEQUENCE [LARGE SCALE GENOMIC DNA]</scope>
    <source>
        <strain evidence="2">HHB-11173 SS5</strain>
    </source>
</reference>
<evidence type="ECO:0008006" key="3">
    <source>
        <dbReference type="Google" id="ProtNLM"/>
    </source>
</evidence>
<gene>
    <name evidence="1" type="ORF">PUNSTDRAFT_47931</name>
</gene>
<dbReference type="RefSeq" id="XP_007389026.1">
    <property type="nucleotide sequence ID" value="XM_007388964.1"/>
</dbReference>
<dbReference type="GeneID" id="18882930"/>
<accession>R7S3E8</accession>
<dbReference type="Proteomes" id="UP000054196">
    <property type="component" value="Unassembled WGS sequence"/>
</dbReference>
<dbReference type="HOGENOM" id="CLU_1038768_0_0_1"/>
<sequence length="268" mass="30402">MAGNRIVLSGPLTFQGIAPTFSHDPKAIMVLVPSTIEELRLDSCVIHDHDDTLSLPCLRIVRIRDTTMEIPRPVMVVPFNDRAQALEVIELRENCWPGYPWPTQHADYIQSHAETLQELNLFGVYELQLLQSLRLAAFRRLSRLAIGNLPFDHHCVKLLGDIPSSLQLLSVNWQTHHGVLYFRDPEFMERYLRDDAKIEDSRRHGRRMWIRVVGRAPEALKSLSCKWKIDLLERENGGGLGILDDAGCPPLPSQAVASLPFALVVAQY</sequence>
<dbReference type="KEGG" id="psq:PUNSTDRAFT_47931"/>
<dbReference type="SUPFAM" id="SSF52047">
    <property type="entry name" value="RNI-like"/>
    <property type="match status" value="1"/>
</dbReference>
<evidence type="ECO:0000313" key="2">
    <source>
        <dbReference type="Proteomes" id="UP000054196"/>
    </source>
</evidence>
<dbReference type="AlphaFoldDB" id="R7S3E8"/>